<reference evidence="3" key="1">
    <citation type="submission" date="2018-07" db="EMBL/GenBank/DDBJ databases">
        <authorList>
            <person name="Quirk P.G."/>
            <person name="Krulwich T.A."/>
        </authorList>
    </citation>
    <scope>NUCLEOTIDE SEQUENCE</scope>
    <source>
        <strain evidence="3">Anand</strain>
    </source>
</reference>
<organism evidence="3">
    <name type="scientific">Theileria annulata</name>
    <dbReference type="NCBI Taxonomy" id="5874"/>
    <lineage>
        <taxon>Eukaryota</taxon>
        <taxon>Sar</taxon>
        <taxon>Alveolata</taxon>
        <taxon>Apicomplexa</taxon>
        <taxon>Aconoidasida</taxon>
        <taxon>Piroplasmida</taxon>
        <taxon>Theileriidae</taxon>
        <taxon>Theileria</taxon>
    </lineage>
</organism>
<protein>
    <submittedName>
        <fullName evidence="3">Uncharacterized protein</fullName>
    </submittedName>
</protein>
<gene>
    <name evidence="3" type="ORF">TAT_000255800</name>
    <name evidence="2" type="ORF">TAV_000255800</name>
</gene>
<evidence type="ECO:0000313" key="2">
    <source>
        <dbReference type="EMBL" id="SVP92760.1"/>
    </source>
</evidence>
<name>A0A3B0MV19_THEAN</name>
<dbReference type="VEuPathDB" id="PiroplasmaDB:TA15085"/>
<evidence type="ECO:0000313" key="3">
    <source>
        <dbReference type="EMBL" id="SVP93565.1"/>
    </source>
</evidence>
<keyword evidence="1" id="KW-1133">Transmembrane helix</keyword>
<keyword evidence="1" id="KW-0812">Transmembrane</keyword>
<evidence type="ECO:0000256" key="1">
    <source>
        <dbReference type="SAM" id="Phobius"/>
    </source>
</evidence>
<dbReference type="VEuPathDB" id="PiroplasmaDB:TA16285"/>
<proteinExistence type="predicted"/>
<keyword evidence="1" id="KW-0472">Membrane</keyword>
<dbReference type="AlphaFoldDB" id="A0A3B0MV19"/>
<dbReference type="EMBL" id="UIVT01000003">
    <property type="protein sequence ID" value="SVP93565.1"/>
    <property type="molecule type" value="Genomic_DNA"/>
</dbReference>
<accession>A0A3B0MV19</accession>
<sequence length="364" mass="39921">MTTPVADPNPTKNYKPDDDDKALQIVAYMFAGLAMMLNIRLSYSAAPYALLRFKLPENLFSVFVRRIASALELWCLPSMLLGNFMDLFQKYYFIHVDTDLQSKATELQDAVGDKPGGSDKKMWHDANELYKKAQTLAGEGGVSSRTDLKGPLEDLKEAVGADDDAFGKLQKVLSELKKVSVPGQDQKSKAIDLINAYTNVKYAFEEVKNLESKYIDALTPGGTGNQQPYNDVESEFSKLQTKYTTAIGNKDPHKWKRWIIKYPSIVTHWLNFLTYVVLWIVYVAGGETGRSGCEVVGTTINSVKLELTSGNGANTHKIILNPGGSGNELTYTTNAITLTGSGTGTLTVNLPAGAITLFTSYLGS</sequence>
<feature type="transmembrane region" description="Helical" evidence="1">
    <location>
        <begin position="22"/>
        <end position="43"/>
    </location>
</feature>
<dbReference type="EMBL" id="UIVS01000003">
    <property type="protein sequence ID" value="SVP92760.1"/>
    <property type="molecule type" value="Genomic_DNA"/>
</dbReference>
<feature type="transmembrane region" description="Helical" evidence="1">
    <location>
        <begin position="265"/>
        <end position="285"/>
    </location>
</feature>